<evidence type="ECO:0000256" key="6">
    <source>
        <dbReference type="ARBA" id="ARBA00023014"/>
    </source>
</evidence>
<keyword evidence="3" id="KW-0949">S-adenosyl-L-methionine</keyword>
<keyword evidence="4" id="KW-0479">Metal-binding</keyword>
<sequence>MTELPFPRLRQDGAPPLMRAAPAAGAEQTPAMGQPPLIRVARVVPETVAEGPGTRFAVWVQGCTIRCPGCFNPQYWTSRGGKLMSAAELFAEIPQQQVEGVTLLGGEPFEQAAALAPFARLVQQAGLSVMSFTGYMLQQLRQRAAAGDTATAQLLEATDLLIDGPFVQEQLDHERPWVGSRNQGFHTLTPRYQHLQGSWSETPDRLEITVATDGRVAVNGWADAEALDALFAEMRRAKEG</sequence>
<dbReference type="SUPFAM" id="SSF102114">
    <property type="entry name" value="Radical SAM enzymes"/>
    <property type="match status" value="1"/>
</dbReference>
<dbReference type="GO" id="GO:0043365">
    <property type="term" value="F:[formate-C-acetyltransferase]-activating enzyme activity"/>
    <property type="evidence" value="ECO:0007669"/>
    <property type="project" value="UniProtKB-EC"/>
</dbReference>
<proteinExistence type="predicted"/>
<dbReference type="AlphaFoldDB" id="A0A840DPC4"/>
<keyword evidence="7" id="KW-0560">Oxidoreductase</keyword>
<keyword evidence="5" id="KW-0408">Iron</keyword>
<name>A0A840DPC4_9MICO</name>
<dbReference type="SFLD" id="SFLDS00029">
    <property type="entry name" value="Radical_SAM"/>
    <property type="match status" value="1"/>
</dbReference>
<dbReference type="Proteomes" id="UP000571183">
    <property type="component" value="Unassembled WGS sequence"/>
</dbReference>
<dbReference type="Gene3D" id="3.20.20.70">
    <property type="entry name" value="Aldolase class I"/>
    <property type="match status" value="1"/>
</dbReference>
<accession>A0A840DPC4</accession>
<dbReference type="InterPro" id="IPR013785">
    <property type="entry name" value="Aldolase_TIM"/>
</dbReference>
<dbReference type="EC" id="1.97.1.4" evidence="7"/>
<evidence type="ECO:0000256" key="3">
    <source>
        <dbReference type="ARBA" id="ARBA00022691"/>
    </source>
</evidence>
<dbReference type="InterPro" id="IPR058240">
    <property type="entry name" value="rSAM_sf"/>
</dbReference>
<dbReference type="InterPro" id="IPR012837">
    <property type="entry name" value="NrdG"/>
</dbReference>
<evidence type="ECO:0000313" key="8">
    <source>
        <dbReference type="Proteomes" id="UP000571183"/>
    </source>
</evidence>
<dbReference type="SFLD" id="SFLDG01066">
    <property type="entry name" value="organic_radical-activating_enz"/>
    <property type="match status" value="1"/>
</dbReference>
<evidence type="ECO:0000256" key="2">
    <source>
        <dbReference type="ARBA" id="ARBA00022485"/>
    </source>
</evidence>
<comment type="caution">
    <text evidence="7">The sequence shown here is derived from an EMBL/GenBank/DDBJ whole genome shotgun (WGS) entry which is preliminary data.</text>
</comment>
<keyword evidence="2" id="KW-0004">4Fe-4S</keyword>
<keyword evidence="8" id="KW-1185">Reference proteome</keyword>
<dbReference type="SFLD" id="SFLDG01063">
    <property type="entry name" value="activating_enzymes__group_1"/>
    <property type="match status" value="1"/>
</dbReference>
<evidence type="ECO:0000313" key="7">
    <source>
        <dbReference type="EMBL" id="MBB4071036.1"/>
    </source>
</evidence>
<dbReference type="PANTHER" id="PTHR30352">
    <property type="entry name" value="PYRUVATE FORMATE-LYASE-ACTIVATING ENZYME"/>
    <property type="match status" value="1"/>
</dbReference>
<gene>
    <name evidence="7" type="ORF">F5897_000324</name>
</gene>
<dbReference type="GO" id="GO:0046872">
    <property type="term" value="F:metal ion binding"/>
    <property type="evidence" value="ECO:0007669"/>
    <property type="project" value="UniProtKB-KW"/>
</dbReference>
<dbReference type="EMBL" id="JACIFD010000003">
    <property type="protein sequence ID" value="MBB4071036.1"/>
    <property type="molecule type" value="Genomic_DNA"/>
</dbReference>
<dbReference type="Pfam" id="PF13353">
    <property type="entry name" value="Fer4_12"/>
    <property type="match status" value="1"/>
</dbReference>
<reference evidence="7" key="1">
    <citation type="submission" date="2020-08" db="EMBL/GenBank/DDBJ databases">
        <title>Sequencing the genomes of 1000 actinobacteria strains.</title>
        <authorList>
            <person name="Klenk H.-P."/>
        </authorList>
    </citation>
    <scope>NUCLEOTIDE SEQUENCE [LARGE SCALE GENOMIC DNA]</scope>
    <source>
        <strain evidence="7">DSM 27064</strain>
    </source>
</reference>
<dbReference type="GO" id="GO:0051539">
    <property type="term" value="F:4 iron, 4 sulfur cluster binding"/>
    <property type="evidence" value="ECO:0007669"/>
    <property type="project" value="UniProtKB-KW"/>
</dbReference>
<dbReference type="GO" id="GO:0004748">
    <property type="term" value="F:ribonucleoside-diphosphate reductase activity, thioredoxin disulfide as acceptor"/>
    <property type="evidence" value="ECO:0007669"/>
    <property type="project" value="TreeGrafter"/>
</dbReference>
<comment type="cofactor">
    <cofactor evidence="1">
        <name>[4Fe-4S] cluster</name>
        <dbReference type="ChEBI" id="CHEBI:49883"/>
    </cofactor>
</comment>
<evidence type="ECO:0000256" key="4">
    <source>
        <dbReference type="ARBA" id="ARBA00022723"/>
    </source>
</evidence>
<dbReference type="SFLD" id="SFLDF00299">
    <property type="entry name" value="anaerobic_ribonucleoside-triph"/>
    <property type="match status" value="1"/>
</dbReference>
<dbReference type="RefSeq" id="WP_246332188.1">
    <property type="nucleotide sequence ID" value="NZ_JACIFD010000003.1"/>
</dbReference>
<dbReference type="InterPro" id="IPR034457">
    <property type="entry name" value="Organic_radical-activating"/>
</dbReference>
<evidence type="ECO:0000256" key="1">
    <source>
        <dbReference type="ARBA" id="ARBA00001966"/>
    </source>
</evidence>
<dbReference type="InterPro" id="IPR007197">
    <property type="entry name" value="rSAM"/>
</dbReference>
<keyword evidence="6" id="KW-0411">Iron-sulfur</keyword>
<protein>
    <submittedName>
        <fullName evidence="7">Anaerobic ribonucleoside-triphosphate reductase activating protein</fullName>
        <ecNumber evidence="7">1.97.1.4</ecNumber>
    </submittedName>
</protein>
<dbReference type="PANTHER" id="PTHR30352:SF2">
    <property type="entry name" value="ANAEROBIC RIBONUCLEOSIDE-TRIPHOSPHATE REDUCTASE-ACTIVATING PROTEIN"/>
    <property type="match status" value="1"/>
</dbReference>
<evidence type="ECO:0000256" key="5">
    <source>
        <dbReference type="ARBA" id="ARBA00023004"/>
    </source>
</evidence>
<organism evidence="7 8">
    <name type="scientific">Canibacter oris</name>
    <dbReference type="NCBI Taxonomy" id="1365628"/>
    <lineage>
        <taxon>Bacteria</taxon>
        <taxon>Bacillati</taxon>
        <taxon>Actinomycetota</taxon>
        <taxon>Actinomycetes</taxon>
        <taxon>Micrococcales</taxon>
        <taxon>Microbacteriaceae</taxon>
        <taxon>Canibacter</taxon>
    </lineage>
</organism>